<dbReference type="PROSITE" id="PS50110">
    <property type="entry name" value="RESPONSE_REGULATORY"/>
    <property type="match status" value="1"/>
</dbReference>
<protein>
    <submittedName>
        <fullName evidence="3">Response regulator</fullName>
    </submittedName>
</protein>
<dbReference type="RefSeq" id="WP_160737391.1">
    <property type="nucleotide sequence ID" value="NZ_WTYT01000006.1"/>
</dbReference>
<dbReference type="AlphaFoldDB" id="A0A6I4T9Y3"/>
<gene>
    <name evidence="3" type="ORF">GRI91_14490</name>
</gene>
<evidence type="ECO:0000256" key="1">
    <source>
        <dbReference type="PROSITE-ProRule" id="PRU00169"/>
    </source>
</evidence>
<dbReference type="InterPro" id="IPR011006">
    <property type="entry name" value="CheY-like_superfamily"/>
</dbReference>
<accession>A0A6I4T9Y3</accession>
<dbReference type="InterPro" id="IPR001789">
    <property type="entry name" value="Sig_transdc_resp-reg_receiver"/>
</dbReference>
<reference evidence="3 4" key="1">
    <citation type="submission" date="2019-12" db="EMBL/GenBank/DDBJ databases">
        <title>Genomic-based taxomic classification of the family Erythrobacteraceae.</title>
        <authorList>
            <person name="Xu L."/>
        </authorList>
    </citation>
    <scope>NUCLEOTIDE SEQUENCE [LARGE SCALE GENOMIC DNA]</scope>
    <source>
        <strain evidence="3 4">LMG 29518</strain>
    </source>
</reference>
<keyword evidence="4" id="KW-1185">Reference proteome</keyword>
<feature type="modified residue" description="4-aspartylphosphate" evidence="1">
    <location>
        <position position="58"/>
    </location>
</feature>
<name>A0A6I4T9Y3_9SPHN</name>
<sequence length="125" mass="13716">MTDCSDCTILLLDDEPLILMDLEFAVEDKGCAALCSSTVQQAIDLLEQTETIHVAILDVTLQDGETCVPVARALEQRGIPFVLHSGDLDRQDETVRDLDAELIAKPSSADSVIRRALDFSERTRA</sequence>
<comment type="caution">
    <text evidence="3">The sequence shown here is derived from an EMBL/GenBank/DDBJ whole genome shotgun (WGS) entry which is preliminary data.</text>
</comment>
<dbReference type="OrthoDB" id="582170at2"/>
<proteinExistence type="predicted"/>
<evidence type="ECO:0000313" key="3">
    <source>
        <dbReference type="EMBL" id="MXO66971.1"/>
    </source>
</evidence>
<feature type="domain" description="Response regulatory" evidence="2">
    <location>
        <begin position="8"/>
        <end position="120"/>
    </location>
</feature>
<dbReference type="Proteomes" id="UP000438476">
    <property type="component" value="Unassembled WGS sequence"/>
</dbReference>
<dbReference type="Gene3D" id="3.40.50.2300">
    <property type="match status" value="1"/>
</dbReference>
<evidence type="ECO:0000313" key="4">
    <source>
        <dbReference type="Proteomes" id="UP000438476"/>
    </source>
</evidence>
<dbReference type="GO" id="GO:0000160">
    <property type="term" value="P:phosphorelay signal transduction system"/>
    <property type="evidence" value="ECO:0007669"/>
    <property type="project" value="InterPro"/>
</dbReference>
<evidence type="ECO:0000259" key="2">
    <source>
        <dbReference type="PROSITE" id="PS50110"/>
    </source>
</evidence>
<keyword evidence="1" id="KW-0597">Phosphoprotein</keyword>
<dbReference type="SUPFAM" id="SSF52172">
    <property type="entry name" value="CheY-like"/>
    <property type="match status" value="1"/>
</dbReference>
<dbReference type="EMBL" id="WTYT01000006">
    <property type="protein sequence ID" value="MXO66971.1"/>
    <property type="molecule type" value="Genomic_DNA"/>
</dbReference>
<organism evidence="3 4">
    <name type="scientific">Altericroceibacterium endophyticum</name>
    <dbReference type="NCBI Taxonomy" id="1808508"/>
    <lineage>
        <taxon>Bacteria</taxon>
        <taxon>Pseudomonadati</taxon>
        <taxon>Pseudomonadota</taxon>
        <taxon>Alphaproteobacteria</taxon>
        <taxon>Sphingomonadales</taxon>
        <taxon>Erythrobacteraceae</taxon>
        <taxon>Altericroceibacterium</taxon>
    </lineage>
</organism>